<reference evidence="2" key="1">
    <citation type="submission" date="2022-08" db="UniProtKB">
        <authorList>
            <consortium name="EnsemblMetazoa"/>
        </authorList>
    </citation>
    <scope>IDENTIFICATION</scope>
    <source>
        <strain evidence="2">05x7-T-G4-1.051#20</strain>
    </source>
</reference>
<proteinExistence type="predicted"/>
<dbReference type="Proteomes" id="UP000005408">
    <property type="component" value="Unassembled WGS sequence"/>
</dbReference>
<evidence type="ECO:0000313" key="2">
    <source>
        <dbReference type="EnsemblMetazoa" id="G2181.2:cds"/>
    </source>
</evidence>
<organism evidence="2 3">
    <name type="scientific">Magallana gigas</name>
    <name type="common">Pacific oyster</name>
    <name type="synonym">Crassostrea gigas</name>
    <dbReference type="NCBI Taxonomy" id="29159"/>
    <lineage>
        <taxon>Eukaryota</taxon>
        <taxon>Metazoa</taxon>
        <taxon>Spiralia</taxon>
        <taxon>Lophotrochozoa</taxon>
        <taxon>Mollusca</taxon>
        <taxon>Bivalvia</taxon>
        <taxon>Autobranchia</taxon>
        <taxon>Pteriomorphia</taxon>
        <taxon>Ostreida</taxon>
        <taxon>Ostreoidea</taxon>
        <taxon>Ostreidae</taxon>
        <taxon>Magallana</taxon>
    </lineage>
</organism>
<accession>A0A8W8JZY0</accession>
<protein>
    <recommendedName>
        <fullName evidence="4">SMB domain-containing protein</fullName>
    </recommendedName>
</protein>
<dbReference type="EnsemblMetazoa" id="G2181.2">
    <property type="protein sequence ID" value="G2181.2:cds"/>
    <property type="gene ID" value="G2181"/>
</dbReference>
<evidence type="ECO:0000313" key="3">
    <source>
        <dbReference type="Proteomes" id="UP000005408"/>
    </source>
</evidence>
<name>A0A8W8JZY0_MAGGI</name>
<sequence length="509" mass="58414">MDKMILIFFLSVSNTAYCWEGYVQNISKLVPKYLDYCGSESLCSTIKEKSHSKISNTRDSHECPPCSCSEYCDLNRNCCLDESYSTCIQSTIPRITVNRDESYQMVSSCPNLYDTCLQPITENNVLEQIPVYSFVTNRTYANINCSKCHGQNETIAWTYYIDCPYVEMDIDDYTDAPSLLNGMMYSGCALKLTPPVNTFQRHCEMNSLVRTCNITGDWDVYDKEIKDACKHYQKPYKFYQNVFCFLCNTGKEQRKVLKLTESNKTPMSFERKYNISSYLTNYNKSHEQMLQFDDALVLFSEKYDGTNDYTNLYMANLTLLSFNLAESLNKSLRDNDTFNESPDFEASVNLTALYEEYVRSGGYRNWCSEEHRVDKIFPGFKARRDCSCDDNCYKSASCCPDAAYFQHRACSAAYINHPSHNIIYASNQICDLCNSDVFEEPISGCIISDKDASNADQYNCKNGRPSYRELFGTSDTSKERPVSRGMECSRSEFKDTYTYQTTCGGGYPN</sequence>
<evidence type="ECO:0000256" key="1">
    <source>
        <dbReference type="SAM" id="SignalP"/>
    </source>
</evidence>
<feature type="chain" id="PRO_5036501922" description="SMB domain-containing protein" evidence="1">
    <location>
        <begin position="19"/>
        <end position="509"/>
    </location>
</feature>
<keyword evidence="3" id="KW-1185">Reference proteome</keyword>
<dbReference type="AlphaFoldDB" id="A0A8W8JZY0"/>
<feature type="signal peptide" evidence="1">
    <location>
        <begin position="1"/>
        <end position="18"/>
    </location>
</feature>
<keyword evidence="1" id="KW-0732">Signal</keyword>
<evidence type="ECO:0008006" key="4">
    <source>
        <dbReference type="Google" id="ProtNLM"/>
    </source>
</evidence>